<feature type="coiled-coil region" evidence="1">
    <location>
        <begin position="13"/>
        <end position="43"/>
    </location>
</feature>
<dbReference type="AlphaFoldDB" id="A0A6G0XEA4"/>
<keyword evidence="4" id="KW-1185">Reference proteome</keyword>
<evidence type="ECO:0000256" key="2">
    <source>
        <dbReference type="SAM" id="MobiDB-lite"/>
    </source>
</evidence>
<feature type="compositionally biased region" description="Basic and acidic residues" evidence="2">
    <location>
        <begin position="482"/>
        <end position="491"/>
    </location>
</feature>
<gene>
    <name evidence="3" type="ORF">Ae201684_005783</name>
</gene>
<name>A0A6G0XEA4_9STRA</name>
<reference evidence="3 4" key="1">
    <citation type="submission" date="2019-07" db="EMBL/GenBank/DDBJ databases">
        <title>Genomics analysis of Aphanomyces spp. identifies a new class of oomycete effector associated with host adaptation.</title>
        <authorList>
            <person name="Gaulin E."/>
        </authorList>
    </citation>
    <scope>NUCLEOTIDE SEQUENCE [LARGE SCALE GENOMIC DNA]</scope>
    <source>
        <strain evidence="3 4">ATCC 201684</strain>
    </source>
</reference>
<feature type="region of interest" description="Disordered" evidence="2">
    <location>
        <begin position="512"/>
        <end position="531"/>
    </location>
</feature>
<sequence>MSVADSMHMWDEIARLKLQVSELQQHEKTLLEANKVAADERKRFATQPQLDAGLSLKASTTMMDVEIAKVRQELLAALDKKADVTLVDHTFQRKLDVSIFEAHQHAMAKMRSQLEQLIKDMFAALALPIERDVRDVKDHLEMYEKRLGSAAQAIDMAKHQDTLLSDRLKALERKCKCDDDDKDNNAATEQFFRGDSATTFRSFGHAINALHAKHVASQSHAATLESKLESMQAALDAVHVEATKSHVDVSALVAAEMRHMQPIDAKIVHEIQAAQREMADKIKLAQATATTAVNAVDAFKTNASQLLQAACDDKIAHSVRLLPQRRALTAVLSQVQVMAKQNNQLRDLVQRNQVIAAEQCHQLRTKLDTSSASHANLEKELRAVARQCDLTARDVTEMKGPFMTEVRNLQHENSAILSEIQRQQDVSRELVLDYKSQVVATKPQQTRQLRPQSCNVAKRHVLNDVGRPARPKERAQTAGPKRKPDLYHHFGHTEPIDMSYLPSKSLSMDSNNNLESLLGDGPTPRHHRFLS</sequence>
<proteinExistence type="predicted"/>
<evidence type="ECO:0000313" key="4">
    <source>
        <dbReference type="Proteomes" id="UP000481153"/>
    </source>
</evidence>
<feature type="region of interest" description="Disordered" evidence="2">
    <location>
        <begin position="465"/>
        <end position="491"/>
    </location>
</feature>
<comment type="caution">
    <text evidence="3">The sequence shown here is derived from an EMBL/GenBank/DDBJ whole genome shotgun (WGS) entry which is preliminary data.</text>
</comment>
<dbReference type="EMBL" id="VJMJ01000076">
    <property type="protein sequence ID" value="KAF0738346.1"/>
    <property type="molecule type" value="Genomic_DNA"/>
</dbReference>
<evidence type="ECO:0000256" key="1">
    <source>
        <dbReference type="SAM" id="Coils"/>
    </source>
</evidence>
<dbReference type="Proteomes" id="UP000481153">
    <property type="component" value="Unassembled WGS sequence"/>
</dbReference>
<dbReference type="VEuPathDB" id="FungiDB:AeMF1_015383"/>
<protein>
    <submittedName>
        <fullName evidence="3">Uncharacterized protein</fullName>
    </submittedName>
</protein>
<evidence type="ECO:0000313" key="3">
    <source>
        <dbReference type="EMBL" id="KAF0738346.1"/>
    </source>
</evidence>
<organism evidence="3 4">
    <name type="scientific">Aphanomyces euteiches</name>
    <dbReference type="NCBI Taxonomy" id="100861"/>
    <lineage>
        <taxon>Eukaryota</taxon>
        <taxon>Sar</taxon>
        <taxon>Stramenopiles</taxon>
        <taxon>Oomycota</taxon>
        <taxon>Saprolegniomycetes</taxon>
        <taxon>Saprolegniales</taxon>
        <taxon>Verrucalvaceae</taxon>
        <taxon>Aphanomyces</taxon>
    </lineage>
</organism>
<accession>A0A6G0XEA4</accession>
<keyword evidence="1" id="KW-0175">Coiled coil</keyword>